<dbReference type="STRING" id="1454201.NMS_0701"/>
<dbReference type="KEGG" id="nmf:NMS_0701"/>
<keyword evidence="1" id="KW-0812">Transmembrane</keyword>
<dbReference type="HOGENOM" id="CLU_130977_0_0_10"/>
<dbReference type="AlphaFoldDB" id="W8VPX7"/>
<evidence type="ECO:0008006" key="4">
    <source>
        <dbReference type="Google" id="ProtNLM"/>
    </source>
</evidence>
<dbReference type="OrthoDB" id="8480302at2"/>
<feature type="transmembrane region" description="Helical" evidence="1">
    <location>
        <begin position="96"/>
        <end position="113"/>
    </location>
</feature>
<evidence type="ECO:0000313" key="2">
    <source>
        <dbReference type="EMBL" id="BAO54710.1"/>
    </source>
</evidence>
<sequence length="132" mass="15241">MADALVRTYELSIDCHLDRALLESEGIETQVLFDHFLTLDPLMAQACGGIELRVSQANLERAIQLTEKNVSTVTLENCPRCNSQNLTYDWRKLSNIADWFIFIICFLLGVYPLKYTNVRRCNNCNHCFTFEE</sequence>
<proteinExistence type="predicted"/>
<keyword evidence="3" id="KW-1185">Reference proteome</keyword>
<dbReference type="EMBL" id="AP014548">
    <property type="protein sequence ID" value="BAO54710.1"/>
    <property type="molecule type" value="Genomic_DNA"/>
</dbReference>
<accession>W8VPX7</accession>
<evidence type="ECO:0000256" key="1">
    <source>
        <dbReference type="SAM" id="Phobius"/>
    </source>
</evidence>
<keyword evidence="1" id="KW-1133">Transmembrane helix</keyword>
<evidence type="ECO:0000313" key="3">
    <source>
        <dbReference type="Proteomes" id="UP000031760"/>
    </source>
</evidence>
<name>W8VPX7_9FLAO</name>
<organism evidence="2 3">
    <name type="scientific">Nonlabens marinus S1-08</name>
    <dbReference type="NCBI Taxonomy" id="1454201"/>
    <lineage>
        <taxon>Bacteria</taxon>
        <taxon>Pseudomonadati</taxon>
        <taxon>Bacteroidota</taxon>
        <taxon>Flavobacteriia</taxon>
        <taxon>Flavobacteriales</taxon>
        <taxon>Flavobacteriaceae</taxon>
        <taxon>Nonlabens</taxon>
    </lineage>
</organism>
<dbReference type="RefSeq" id="WP_041495420.1">
    <property type="nucleotide sequence ID" value="NZ_AP014548.1"/>
</dbReference>
<reference evidence="2 3" key="1">
    <citation type="journal article" date="2014" name="Proc. Natl. Acad. Sci. U.S.A.">
        <title>Functional characterization of flavobacteria rhodopsins reveals a unique class of light-driven chloride pump in bacteria.</title>
        <authorList>
            <person name="Yoshizawa S."/>
            <person name="Kumagai Y."/>
            <person name="Kim H."/>
            <person name="Ogura Y."/>
            <person name="Hayashi T."/>
            <person name="Iwasaki W."/>
            <person name="DeLong E.F."/>
            <person name="Kogure K."/>
        </authorList>
    </citation>
    <scope>NUCLEOTIDE SEQUENCE [LARGE SCALE GENOMIC DNA]</scope>
    <source>
        <strain evidence="2 3">S1-08</strain>
    </source>
</reference>
<dbReference type="Proteomes" id="UP000031760">
    <property type="component" value="Chromosome"/>
</dbReference>
<gene>
    <name evidence="2" type="ORF">NMS_0701</name>
</gene>
<protein>
    <recommendedName>
        <fullName evidence="4">DUF2007 domain-containing protein</fullName>
    </recommendedName>
</protein>
<keyword evidence="1" id="KW-0472">Membrane</keyword>